<accession>A0A2P8C656</accession>
<keyword evidence="1" id="KW-0378">Hydrolase</keyword>
<protein>
    <submittedName>
        <fullName evidence="3">Bifunctional DNA primase/polymerase-like protein</fullName>
    </submittedName>
</protein>
<organism evidence="3 4">
    <name type="scientific">Murinocardiopsis flavida</name>
    <dbReference type="NCBI Taxonomy" id="645275"/>
    <lineage>
        <taxon>Bacteria</taxon>
        <taxon>Bacillati</taxon>
        <taxon>Actinomycetota</taxon>
        <taxon>Actinomycetes</taxon>
        <taxon>Streptosporangiales</taxon>
        <taxon>Nocardiopsidaceae</taxon>
        <taxon>Murinocardiopsis</taxon>
    </lineage>
</organism>
<dbReference type="InterPro" id="IPR051620">
    <property type="entry name" value="ORF904-like_C"/>
</dbReference>
<evidence type="ECO:0000313" key="4">
    <source>
        <dbReference type="Proteomes" id="UP000240542"/>
    </source>
</evidence>
<name>A0A2P8C656_9ACTN</name>
<dbReference type="AlphaFoldDB" id="A0A2P8C656"/>
<dbReference type="SUPFAM" id="SSF56747">
    <property type="entry name" value="Prim-pol domain"/>
    <property type="match status" value="1"/>
</dbReference>
<gene>
    <name evidence="3" type="ORF">CLV63_1551</name>
</gene>
<dbReference type="CDD" id="cd04859">
    <property type="entry name" value="Prim_Pol"/>
    <property type="match status" value="1"/>
</dbReference>
<dbReference type="GO" id="GO:0016787">
    <property type="term" value="F:hydrolase activity"/>
    <property type="evidence" value="ECO:0007669"/>
    <property type="project" value="UniProtKB-KW"/>
</dbReference>
<evidence type="ECO:0000313" key="3">
    <source>
        <dbReference type="EMBL" id="PSK80453.1"/>
    </source>
</evidence>
<dbReference type="OrthoDB" id="3218228at2"/>
<dbReference type="Proteomes" id="UP000240542">
    <property type="component" value="Unassembled WGS sequence"/>
</dbReference>
<sequence length="284" mass="29866">MAAHTMLDYATAAARRGWPVFPIRPRTKHPLVRGWEQAATTEQAQIHTWWKRVPTANVGIACGPANLVVVDLDVPKPGERTPSRWAAEPGIRDGADVFAALAEAAGERIDLGTFLVRTRRGGLHLYYTAPPGTRLGNTSGERGNGLGWLIDTRGAGGYVVGPGSYVADEDGEGAYEVVAPTDLAPLPAWIADRLTPAPAVSEATAELEAVAAATTRRGAYAAAALRGEVDKIRAAPQGQRNTSVYIAAKSLGQLAARGLLDTEQIRAALHAAGQAAGLPEQEVT</sequence>
<dbReference type="SMART" id="SM00943">
    <property type="entry name" value="Prim-Pol"/>
    <property type="match status" value="1"/>
</dbReference>
<feature type="non-terminal residue" evidence="3">
    <location>
        <position position="284"/>
    </location>
</feature>
<dbReference type="PANTHER" id="PTHR35372">
    <property type="entry name" value="ATP BINDING PROTEIN-RELATED"/>
    <property type="match status" value="1"/>
</dbReference>
<feature type="domain" description="DNA primase/polymerase bifunctional N-terminal" evidence="2">
    <location>
        <begin position="10"/>
        <end position="190"/>
    </location>
</feature>
<dbReference type="EMBL" id="PYGA01000055">
    <property type="protein sequence ID" value="PSK80453.1"/>
    <property type="molecule type" value="Genomic_DNA"/>
</dbReference>
<dbReference type="RefSeq" id="WP_106587161.1">
    <property type="nucleotide sequence ID" value="NZ_PYGA01000055.1"/>
</dbReference>
<evidence type="ECO:0000256" key="1">
    <source>
        <dbReference type="ARBA" id="ARBA00022801"/>
    </source>
</evidence>
<dbReference type="Pfam" id="PF09250">
    <property type="entry name" value="Prim-Pol"/>
    <property type="match status" value="1"/>
</dbReference>
<comment type="caution">
    <text evidence="3">The sequence shown here is derived from an EMBL/GenBank/DDBJ whole genome shotgun (WGS) entry which is preliminary data.</text>
</comment>
<dbReference type="PANTHER" id="PTHR35372:SF2">
    <property type="entry name" value="SF3 HELICASE DOMAIN-CONTAINING PROTEIN"/>
    <property type="match status" value="1"/>
</dbReference>
<proteinExistence type="predicted"/>
<dbReference type="Gene3D" id="3.30.720.160">
    <property type="entry name" value="Bifunctional DNA primase/polymerase, N-terminal"/>
    <property type="match status" value="1"/>
</dbReference>
<dbReference type="InterPro" id="IPR015330">
    <property type="entry name" value="DNA_primase/pol_bifunc_N"/>
</dbReference>
<keyword evidence="4" id="KW-1185">Reference proteome</keyword>
<reference evidence="3 4" key="1">
    <citation type="submission" date="2018-03" db="EMBL/GenBank/DDBJ databases">
        <title>Genomic Encyclopedia of Archaeal and Bacterial Type Strains, Phase II (KMG-II): from individual species to whole genera.</title>
        <authorList>
            <person name="Goeker M."/>
        </authorList>
    </citation>
    <scope>NUCLEOTIDE SEQUENCE [LARGE SCALE GENOMIC DNA]</scope>
    <source>
        <strain evidence="3 4">DSM 45312</strain>
    </source>
</reference>
<evidence type="ECO:0000259" key="2">
    <source>
        <dbReference type="SMART" id="SM00943"/>
    </source>
</evidence>